<organism evidence="2 3">
    <name type="scientific">Nocardioides exalbidus</name>
    <dbReference type="NCBI Taxonomy" id="402596"/>
    <lineage>
        <taxon>Bacteria</taxon>
        <taxon>Bacillati</taxon>
        <taxon>Actinomycetota</taxon>
        <taxon>Actinomycetes</taxon>
        <taxon>Propionibacteriales</taxon>
        <taxon>Nocardioidaceae</taxon>
        <taxon>Nocardioides</taxon>
    </lineage>
</organism>
<dbReference type="EMBL" id="FNRT01000002">
    <property type="protein sequence ID" value="SEB54498.1"/>
    <property type="molecule type" value="Genomic_DNA"/>
</dbReference>
<sequence length="81" mass="9516">MGIKYVVCRVAYAAMDVDSPAADRTVKDFPAETHAQAEKDARRWATSRNDQRSDEDRLEWPWVLERWDVTSRSWEFLAQLN</sequence>
<keyword evidence="3" id="KW-1185">Reference proteome</keyword>
<reference evidence="3" key="1">
    <citation type="submission" date="2016-10" db="EMBL/GenBank/DDBJ databases">
        <authorList>
            <person name="Varghese N."/>
            <person name="Submissions S."/>
        </authorList>
    </citation>
    <scope>NUCLEOTIDE SEQUENCE [LARGE SCALE GENOMIC DNA]</scope>
    <source>
        <strain evidence="3">DSM 22017</strain>
    </source>
</reference>
<evidence type="ECO:0000313" key="2">
    <source>
        <dbReference type="EMBL" id="SEB54498.1"/>
    </source>
</evidence>
<evidence type="ECO:0000256" key="1">
    <source>
        <dbReference type="SAM" id="MobiDB-lite"/>
    </source>
</evidence>
<evidence type="ECO:0000313" key="3">
    <source>
        <dbReference type="Proteomes" id="UP000198742"/>
    </source>
</evidence>
<accession>A0A1H4K8Y0</accession>
<protein>
    <submittedName>
        <fullName evidence="2">Uncharacterized protein</fullName>
    </submittedName>
</protein>
<dbReference type="AlphaFoldDB" id="A0A1H4K8Y0"/>
<feature type="region of interest" description="Disordered" evidence="1">
    <location>
        <begin position="29"/>
        <end position="54"/>
    </location>
</feature>
<name>A0A1H4K8Y0_9ACTN</name>
<gene>
    <name evidence="2" type="ORF">SAMN04489844_0472</name>
</gene>
<dbReference type="Proteomes" id="UP000198742">
    <property type="component" value="Unassembled WGS sequence"/>
</dbReference>
<dbReference type="STRING" id="402596.SAMN04489844_0472"/>
<dbReference type="RefSeq" id="WP_090967682.1">
    <property type="nucleotide sequence ID" value="NZ_FNRT01000002.1"/>
</dbReference>
<proteinExistence type="predicted"/>